<feature type="transmembrane region" description="Helical" evidence="5">
    <location>
        <begin position="306"/>
        <end position="335"/>
    </location>
</feature>
<evidence type="ECO:0000256" key="1">
    <source>
        <dbReference type="ARBA" id="ARBA00004141"/>
    </source>
</evidence>
<evidence type="ECO:0000313" key="7">
    <source>
        <dbReference type="EMBL" id="TCP56519.1"/>
    </source>
</evidence>
<accession>A0A4R2R454</accession>
<evidence type="ECO:0000313" key="8">
    <source>
        <dbReference type="Proteomes" id="UP000294911"/>
    </source>
</evidence>
<dbReference type="PANTHER" id="PTHR43471:SF3">
    <property type="entry name" value="ABC TRANSPORTER PERMEASE PROTEIN NATB"/>
    <property type="match status" value="1"/>
</dbReference>
<feature type="transmembrane region" description="Helical" evidence="5">
    <location>
        <begin position="272"/>
        <end position="294"/>
    </location>
</feature>
<feature type="transmembrane region" description="Helical" evidence="5">
    <location>
        <begin position="355"/>
        <end position="376"/>
    </location>
</feature>
<evidence type="ECO:0000256" key="2">
    <source>
        <dbReference type="ARBA" id="ARBA00022692"/>
    </source>
</evidence>
<reference evidence="7 8" key="1">
    <citation type="submission" date="2019-03" db="EMBL/GenBank/DDBJ databases">
        <title>Genomic Encyclopedia of Type Strains, Phase IV (KMG-IV): sequencing the most valuable type-strain genomes for metagenomic binning, comparative biology and taxonomic classification.</title>
        <authorList>
            <person name="Goeker M."/>
        </authorList>
    </citation>
    <scope>NUCLEOTIDE SEQUENCE [LARGE SCALE GENOMIC DNA]</scope>
    <source>
        <strain evidence="7 8">DSM 45765</strain>
    </source>
</reference>
<evidence type="ECO:0000259" key="6">
    <source>
        <dbReference type="Pfam" id="PF12698"/>
    </source>
</evidence>
<sequence length="398" mass="41813">MTRLVREGRRAVWLIARREIAMQLRSKGFAVSTGVIILVLAGYLLLHTTVLGTGARSTVGLTGQASAVAGQLRVAAEQLGHEVRTVQVPDADTGREQVADGELDVLVSGSPSTLRVLADSQLDESLRNVLNGLTRQQVLAAKLAEAGVEDPGATLGSVYTSQVRVDYLNPPDADLDQRLVVGLVLAVLLYMSVITYGMQVATGVVEEKSSRIVELLLATVRPWQLLLGKVAGIGTVGLCQLAIVGVVGLTLTSVTGVLTVSGVTAGALLWGLVWYLLGFFLYATVFAAAGSLVSRQEETQQVTGPMMAILVIGFVIGFNVLLQGATSSLAVGLSLVPLLSPIMMPARIAMGLAPAWQIAVAILGTLAMIALVTWLAGKIYGNAVLRTGSRVKLREALN</sequence>
<name>A0A4R2R454_9PSEU</name>
<dbReference type="PANTHER" id="PTHR43471">
    <property type="entry name" value="ABC TRANSPORTER PERMEASE"/>
    <property type="match status" value="1"/>
</dbReference>
<dbReference type="GO" id="GO:0016020">
    <property type="term" value="C:membrane"/>
    <property type="evidence" value="ECO:0007669"/>
    <property type="project" value="UniProtKB-SubCell"/>
</dbReference>
<dbReference type="Proteomes" id="UP000294911">
    <property type="component" value="Unassembled WGS sequence"/>
</dbReference>
<evidence type="ECO:0000256" key="4">
    <source>
        <dbReference type="ARBA" id="ARBA00023136"/>
    </source>
</evidence>
<comment type="caution">
    <text evidence="7">The sequence shown here is derived from an EMBL/GenBank/DDBJ whole genome shotgun (WGS) entry which is preliminary data.</text>
</comment>
<keyword evidence="2 5" id="KW-0812">Transmembrane</keyword>
<evidence type="ECO:0000256" key="3">
    <source>
        <dbReference type="ARBA" id="ARBA00022989"/>
    </source>
</evidence>
<feature type="domain" description="ABC-2 type transporter transmembrane" evidence="6">
    <location>
        <begin position="36"/>
        <end position="376"/>
    </location>
</feature>
<evidence type="ECO:0000256" key="5">
    <source>
        <dbReference type="SAM" id="Phobius"/>
    </source>
</evidence>
<organism evidence="7 8">
    <name type="scientific">Tamaricihabitans halophyticus</name>
    <dbReference type="NCBI Taxonomy" id="1262583"/>
    <lineage>
        <taxon>Bacteria</taxon>
        <taxon>Bacillati</taxon>
        <taxon>Actinomycetota</taxon>
        <taxon>Actinomycetes</taxon>
        <taxon>Pseudonocardiales</taxon>
        <taxon>Pseudonocardiaceae</taxon>
        <taxon>Tamaricihabitans</taxon>
    </lineage>
</organism>
<feature type="transmembrane region" description="Helical" evidence="5">
    <location>
        <begin position="179"/>
        <end position="205"/>
    </location>
</feature>
<dbReference type="EMBL" id="SLXQ01000001">
    <property type="protein sequence ID" value="TCP56519.1"/>
    <property type="molecule type" value="Genomic_DNA"/>
</dbReference>
<dbReference type="InterPro" id="IPR013525">
    <property type="entry name" value="ABC2_TM"/>
</dbReference>
<feature type="transmembrane region" description="Helical" evidence="5">
    <location>
        <begin position="226"/>
        <end position="252"/>
    </location>
</feature>
<dbReference type="GO" id="GO:0140359">
    <property type="term" value="F:ABC-type transporter activity"/>
    <property type="evidence" value="ECO:0007669"/>
    <property type="project" value="InterPro"/>
</dbReference>
<gene>
    <name evidence="7" type="ORF">EV191_101462</name>
</gene>
<dbReference type="OrthoDB" id="3268959at2"/>
<keyword evidence="8" id="KW-1185">Reference proteome</keyword>
<dbReference type="AlphaFoldDB" id="A0A4R2R454"/>
<dbReference type="RefSeq" id="WP_132875110.1">
    <property type="nucleotide sequence ID" value="NZ_SLXQ01000001.1"/>
</dbReference>
<proteinExistence type="predicted"/>
<keyword evidence="3 5" id="KW-1133">Transmembrane helix</keyword>
<dbReference type="Pfam" id="PF12698">
    <property type="entry name" value="ABC2_membrane_3"/>
    <property type="match status" value="1"/>
</dbReference>
<protein>
    <submittedName>
        <fullName evidence="7">ABC-2 type transport system permease protein</fullName>
    </submittedName>
</protein>
<comment type="subcellular location">
    <subcellularLocation>
        <location evidence="1">Membrane</location>
        <topology evidence="1">Multi-pass membrane protein</topology>
    </subcellularLocation>
</comment>
<feature type="transmembrane region" description="Helical" evidence="5">
    <location>
        <begin position="28"/>
        <end position="46"/>
    </location>
</feature>
<keyword evidence="4 5" id="KW-0472">Membrane</keyword>